<evidence type="ECO:0000313" key="5">
    <source>
        <dbReference type="EMBL" id="CAI3971818.1"/>
    </source>
</evidence>
<reference evidence="5" key="1">
    <citation type="submission" date="2022-10" db="EMBL/GenBank/DDBJ databases">
        <authorList>
            <person name="Chen Y."/>
            <person name="Dougan E. K."/>
            <person name="Chan C."/>
            <person name="Rhodes N."/>
            <person name="Thang M."/>
        </authorList>
    </citation>
    <scope>NUCLEOTIDE SEQUENCE</scope>
</reference>
<feature type="transmembrane region" description="Helical" evidence="4">
    <location>
        <begin position="418"/>
        <end position="438"/>
    </location>
</feature>
<feature type="transmembrane region" description="Helical" evidence="4">
    <location>
        <begin position="348"/>
        <end position="367"/>
    </location>
</feature>
<keyword evidence="4" id="KW-1133">Transmembrane helix</keyword>
<feature type="transmembrane region" description="Helical" evidence="4">
    <location>
        <begin position="208"/>
        <end position="233"/>
    </location>
</feature>
<feature type="repeat" description="TPR" evidence="3">
    <location>
        <begin position="51"/>
        <end position="84"/>
    </location>
</feature>
<sequence>MAEQELRRILGETPNDPIAHATLALCLAEMGKYEEASQEAGTAIELAPEHPYGFYAQAVVFQKRNRFDEAEVAIRHAIDLNPEDPDFYAHLGQIRLNQSKWEAALEAADEGLKIDPEHVDSTNIKARALVKTNRKADAQAAIEGALARDPENSWSHANLGWTLLDEGKYQKAMEHFREALRLEPNNEWARMGIVEALKAKRILYRPMLWYFLWISKFSGRGQWMIILGAFLGVRILRSLADQNPSLAPWVTPIVVVYAVFALSTWIASPLFNLMLFLDPFGRMALSREEKITASIVGLCVLGSLLCLGSVALGVGSSGLLAAAAFALLIPPVSRIYHCEEGAPRITMVVISSGLAALGLIGMAGLFLGDPEGSDGQKVLATLGGLALLGFLVGAIASQFLANVLAGWRSKKEFPMKRFLILGTVVLVVCVAAVGYYAWAEKANQDELQALRNREVAPPPAAVEPVETETAAVETEEPEVELTADEVLGLAEKRWDTIDNYHCTTVVYLARGEDSENKVLDVEFMKPNLYRNTVIEGDNEGAVVTLNSEGVIHGKQGGLFSMVVLTLEPDDERLAGLRGRRFFETAWGVEYQEVRDAVAGGWELTRLEDQELDGDMCYVVTASGETEGDDLTERQIWIDQETHLPRRLYEFAGEDVVRDAKFINVELNAEPAEGTFSLK</sequence>
<reference evidence="6 7" key="2">
    <citation type="submission" date="2024-05" db="EMBL/GenBank/DDBJ databases">
        <authorList>
            <person name="Chen Y."/>
            <person name="Shah S."/>
            <person name="Dougan E. K."/>
            <person name="Thang M."/>
            <person name="Chan C."/>
        </authorList>
    </citation>
    <scope>NUCLEOTIDE SEQUENCE [LARGE SCALE GENOMIC DNA]</scope>
</reference>
<dbReference type="AlphaFoldDB" id="A0A9P1BE68"/>
<dbReference type="EMBL" id="CAMXCT010000001">
    <property type="protein sequence ID" value="CAI3971818.1"/>
    <property type="molecule type" value="Genomic_DNA"/>
</dbReference>
<feature type="transmembrane region" description="Helical" evidence="4">
    <location>
        <begin position="379"/>
        <end position="406"/>
    </location>
</feature>
<keyword evidence="4" id="KW-0812">Transmembrane</keyword>
<keyword evidence="1" id="KW-0677">Repeat</keyword>
<gene>
    <name evidence="5" type="ORF">C1SCF055_LOCUS408</name>
</gene>
<evidence type="ECO:0000256" key="3">
    <source>
        <dbReference type="PROSITE-ProRule" id="PRU00339"/>
    </source>
</evidence>
<evidence type="ECO:0000256" key="2">
    <source>
        <dbReference type="ARBA" id="ARBA00022803"/>
    </source>
</evidence>
<dbReference type="EMBL" id="CAMXCT020000001">
    <property type="protein sequence ID" value="CAL1125193.1"/>
    <property type="molecule type" value="Genomic_DNA"/>
</dbReference>
<dbReference type="SMART" id="SM00028">
    <property type="entry name" value="TPR"/>
    <property type="match status" value="5"/>
</dbReference>
<comment type="caution">
    <text evidence="5">The sequence shown here is derived from an EMBL/GenBank/DDBJ whole genome shotgun (WGS) entry which is preliminary data.</text>
</comment>
<keyword evidence="7" id="KW-1185">Reference proteome</keyword>
<dbReference type="InterPro" id="IPR011990">
    <property type="entry name" value="TPR-like_helical_dom_sf"/>
</dbReference>
<dbReference type="Gene3D" id="1.25.40.10">
    <property type="entry name" value="Tetratricopeptide repeat domain"/>
    <property type="match status" value="1"/>
</dbReference>
<dbReference type="PROSITE" id="PS50293">
    <property type="entry name" value="TPR_REGION"/>
    <property type="match status" value="1"/>
</dbReference>
<evidence type="ECO:0000313" key="7">
    <source>
        <dbReference type="Proteomes" id="UP001152797"/>
    </source>
</evidence>
<feature type="repeat" description="TPR" evidence="3">
    <location>
        <begin position="85"/>
        <end position="118"/>
    </location>
</feature>
<dbReference type="PANTHER" id="PTHR44943:SF8">
    <property type="entry name" value="TPR REPEAT-CONTAINING PROTEIN MJ0263"/>
    <property type="match status" value="1"/>
</dbReference>
<evidence type="ECO:0000256" key="1">
    <source>
        <dbReference type="ARBA" id="ARBA00022737"/>
    </source>
</evidence>
<accession>A0A9P1BE68</accession>
<protein>
    <submittedName>
        <fullName evidence="6">Protein O-mannosyl-transferase Tmtc4 (Transmembrane O-mannosyltransferase targeting cadherins 4) (Transmembrane and tetratricopeptide repeat-containing protein 4)</fullName>
    </submittedName>
</protein>
<dbReference type="InterPro" id="IPR051685">
    <property type="entry name" value="Ycf3/AcsC/BcsC/TPR_MFPF"/>
</dbReference>
<dbReference type="PANTHER" id="PTHR44943">
    <property type="entry name" value="CELLULOSE SYNTHASE OPERON PROTEIN C"/>
    <property type="match status" value="1"/>
</dbReference>
<dbReference type="Proteomes" id="UP001152797">
    <property type="component" value="Unassembled WGS sequence"/>
</dbReference>
<evidence type="ECO:0000313" key="6">
    <source>
        <dbReference type="EMBL" id="CAL4759130.1"/>
    </source>
</evidence>
<proteinExistence type="predicted"/>
<feature type="transmembrane region" description="Helical" evidence="4">
    <location>
        <begin position="318"/>
        <end position="336"/>
    </location>
</feature>
<dbReference type="Pfam" id="PF13432">
    <property type="entry name" value="TPR_16"/>
    <property type="match status" value="2"/>
</dbReference>
<keyword evidence="4" id="KW-0472">Membrane</keyword>
<feature type="transmembrane region" description="Helical" evidence="4">
    <location>
        <begin position="291"/>
        <end position="312"/>
    </location>
</feature>
<dbReference type="OrthoDB" id="309590at2759"/>
<feature type="transmembrane region" description="Helical" evidence="4">
    <location>
        <begin position="253"/>
        <end position="279"/>
    </location>
</feature>
<keyword evidence="2 3" id="KW-0802">TPR repeat</keyword>
<dbReference type="InterPro" id="IPR019734">
    <property type="entry name" value="TPR_rpt"/>
</dbReference>
<name>A0A9P1BE68_9DINO</name>
<dbReference type="SUPFAM" id="SSF48452">
    <property type="entry name" value="TPR-like"/>
    <property type="match status" value="1"/>
</dbReference>
<feature type="repeat" description="TPR" evidence="3">
    <location>
        <begin position="17"/>
        <end position="50"/>
    </location>
</feature>
<dbReference type="Gene3D" id="2.50.20.10">
    <property type="entry name" value="Lipoprotein localisation LolA/LolB/LppX"/>
    <property type="match status" value="1"/>
</dbReference>
<evidence type="ECO:0000256" key="4">
    <source>
        <dbReference type="SAM" id="Phobius"/>
    </source>
</evidence>
<dbReference type="Pfam" id="PF13181">
    <property type="entry name" value="TPR_8"/>
    <property type="match status" value="1"/>
</dbReference>
<dbReference type="PROSITE" id="PS50005">
    <property type="entry name" value="TPR"/>
    <property type="match status" value="4"/>
</dbReference>
<organism evidence="5">
    <name type="scientific">Cladocopium goreaui</name>
    <dbReference type="NCBI Taxonomy" id="2562237"/>
    <lineage>
        <taxon>Eukaryota</taxon>
        <taxon>Sar</taxon>
        <taxon>Alveolata</taxon>
        <taxon>Dinophyceae</taxon>
        <taxon>Suessiales</taxon>
        <taxon>Symbiodiniaceae</taxon>
        <taxon>Cladocopium</taxon>
    </lineage>
</organism>
<feature type="repeat" description="TPR" evidence="3">
    <location>
        <begin position="153"/>
        <end position="186"/>
    </location>
</feature>
<dbReference type="EMBL" id="CAMXCT030000001">
    <property type="protein sequence ID" value="CAL4759130.1"/>
    <property type="molecule type" value="Genomic_DNA"/>
</dbReference>